<accession>A0ABT2N0Z3</accession>
<gene>
    <name evidence="1" type="ORF">NG799_26200</name>
</gene>
<evidence type="ECO:0000313" key="2">
    <source>
        <dbReference type="Proteomes" id="UP001525890"/>
    </source>
</evidence>
<name>A0ABT2N0Z3_9CYAN</name>
<dbReference type="RefSeq" id="WP_368009256.1">
    <property type="nucleotide sequence ID" value="NZ_JAMXFF010000060.1"/>
</dbReference>
<reference evidence="1 2" key="1">
    <citation type="journal article" date="2022" name="Front. Microbiol.">
        <title>High genomic differentiation and limited gene flow indicate recent cryptic speciation within the genus Laspinema (cyanobacteria).</title>
        <authorList>
            <person name="Stanojkovic A."/>
            <person name="Skoupy S."/>
            <person name="Skaloud P."/>
            <person name="Dvorak P."/>
        </authorList>
    </citation>
    <scope>NUCLEOTIDE SEQUENCE [LARGE SCALE GENOMIC DNA]</scope>
    <source>
        <strain evidence="1 2">D2a</strain>
    </source>
</reference>
<evidence type="ECO:0000313" key="1">
    <source>
        <dbReference type="EMBL" id="MCT7969811.1"/>
    </source>
</evidence>
<protein>
    <submittedName>
        <fullName evidence="1">Uncharacterized protein</fullName>
    </submittedName>
</protein>
<dbReference type="EMBL" id="JAMXFF010000060">
    <property type="protein sequence ID" value="MCT7969811.1"/>
    <property type="molecule type" value="Genomic_DNA"/>
</dbReference>
<sequence>MNNNEMFLDIELRSPDPDTILNSVEICGIPGTYTSVGQLIVHPQIQQFFDDLIARVIFRQARQMTDCDFEYLKIWLYDTETPPEERGYEVPQLDERDLLIKSKLVSSKLEFIYVLDNLLKGPEYKQWRKTVYQLFDPLFMKFTTPPAPPSELSNNPLFQLVAKSPFGKGLETVNKTLDPYLEMKQNLFFNALIIQID</sequence>
<keyword evidence="2" id="KW-1185">Reference proteome</keyword>
<comment type="caution">
    <text evidence="1">The sequence shown here is derived from an EMBL/GenBank/DDBJ whole genome shotgun (WGS) entry which is preliminary data.</text>
</comment>
<organism evidence="1 2">
    <name type="scientific">Laspinema palackyanum D2a</name>
    <dbReference type="NCBI Taxonomy" id="2953684"/>
    <lineage>
        <taxon>Bacteria</taxon>
        <taxon>Bacillati</taxon>
        <taxon>Cyanobacteriota</taxon>
        <taxon>Cyanophyceae</taxon>
        <taxon>Oscillatoriophycideae</taxon>
        <taxon>Oscillatoriales</taxon>
        <taxon>Laspinemataceae</taxon>
        <taxon>Laspinema</taxon>
        <taxon>Laspinema palackyanum</taxon>
    </lineage>
</organism>
<proteinExistence type="predicted"/>
<dbReference type="Proteomes" id="UP001525890">
    <property type="component" value="Unassembled WGS sequence"/>
</dbReference>